<dbReference type="EMBL" id="JBBKAR010000045">
    <property type="protein sequence ID" value="MEJ8305736.1"/>
    <property type="molecule type" value="Genomic_DNA"/>
</dbReference>
<name>A0ACC6PFQ1_9BACL</name>
<keyword evidence="2" id="KW-1185">Reference proteome</keyword>
<protein>
    <submittedName>
        <fullName evidence="1">AraC family transcriptional regulator</fullName>
    </submittedName>
</protein>
<sequence length="296" mass="33875">MQIRDFPIESESLRELTAHRTAMLPVACYRSQIDRHVHGRIPLHWHDEVQWTQVEQGEGVFRVNDEELTLRAGDGLFINSGCLHGAEDRERSGCVFLSLNAAPDFLLPRELHEAYLSPYLGAAGMPYLRFDGSTHRGQSLQQGIREVQRLLAEQPPFYEPEIAIGLTRLWHSVIAGGPEPKPDEERGQRSRRVKDMLNWIHAHYAEPVRLEDIARAGGLSRSECCRYFNKFLGGTPLGYVTEYRIRQAMDLLREDLNVTETGFRVGFVSTSHFIEKFRLKTGMTPLAYKKKEANRT</sequence>
<accession>A0ACC6PFQ1</accession>
<comment type="caution">
    <text evidence="1">The sequence shown here is derived from an EMBL/GenBank/DDBJ whole genome shotgun (WGS) entry which is preliminary data.</text>
</comment>
<evidence type="ECO:0000313" key="1">
    <source>
        <dbReference type="EMBL" id="MEJ8305736.1"/>
    </source>
</evidence>
<organism evidence="1 2">
    <name type="scientific">Saccharibacillus sacchari</name>
    <dbReference type="NCBI Taxonomy" id="456493"/>
    <lineage>
        <taxon>Bacteria</taxon>
        <taxon>Bacillati</taxon>
        <taxon>Bacillota</taxon>
        <taxon>Bacilli</taxon>
        <taxon>Bacillales</taxon>
        <taxon>Paenibacillaceae</taxon>
        <taxon>Saccharibacillus</taxon>
    </lineage>
</organism>
<reference evidence="1" key="1">
    <citation type="submission" date="2024-03" db="EMBL/GenBank/DDBJ databases">
        <title>Whole genome sequecning of epiphytes from Marcgravia umbellata leaves.</title>
        <authorList>
            <person name="Kumar G."/>
            <person name="Savka M.A."/>
        </authorList>
    </citation>
    <scope>NUCLEOTIDE SEQUENCE</scope>
    <source>
        <strain evidence="1">RIT_BL5</strain>
    </source>
</reference>
<proteinExistence type="predicted"/>
<gene>
    <name evidence="1" type="ORF">WKI47_17645</name>
</gene>
<dbReference type="Proteomes" id="UP001380953">
    <property type="component" value="Unassembled WGS sequence"/>
</dbReference>
<evidence type="ECO:0000313" key="2">
    <source>
        <dbReference type="Proteomes" id="UP001380953"/>
    </source>
</evidence>